<accession>A0AAJ0GVK5</accession>
<proteinExistence type="predicted"/>
<dbReference type="RefSeq" id="XP_062722440.1">
    <property type="nucleotide sequence ID" value="XM_062869000.1"/>
</dbReference>
<evidence type="ECO:0000313" key="2">
    <source>
        <dbReference type="Proteomes" id="UP001273166"/>
    </source>
</evidence>
<protein>
    <submittedName>
        <fullName evidence="1">Uncharacterized protein</fullName>
    </submittedName>
</protein>
<name>A0AAJ0GVK5_9PEZI</name>
<evidence type="ECO:0000313" key="1">
    <source>
        <dbReference type="EMBL" id="KAK3306660.1"/>
    </source>
</evidence>
<reference evidence="1" key="1">
    <citation type="journal article" date="2023" name="Mol. Phylogenet. Evol.">
        <title>Genome-scale phylogeny and comparative genomics of the fungal order Sordariales.</title>
        <authorList>
            <person name="Hensen N."/>
            <person name="Bonometti L."/>
            <person name="Westerberg I."/>
            <person name="Brannstrom I.O."/>
            <person name="Guillou S."/>
            <person name="Cros-Aarteil S."/>
            <person name="Calhoun S."/>
            <person name="Haridas S."/>
            <person name="Kuo A."/>
            <person name="Mondo S."/>
            <person name="Pangilinan J."/>
            <person name="Riley R."/>
            <person name="LaButti K."/>
            <person name="Andreopoulos B."/>
            <person name="Lipzen A."/>
            <person name="Chen C."/>
            <person name="Yan M."/>
            <person name="Daum C."/>
            <person name="Ng V."/>
            <person name="Clum A."/>
            <person name="Steindorff A."/>
            <person name="Ohm R.A."/>
            <person name="Martin F."/>
            <person name="Silar P."/>
            <person name="Natvig D.O."/>
            <person name="Lalanne C."/>
            <person name="Gautier V."/>
            <person name="Ament-Velasquez S.L."/>
            <person name="Kruys A."/>
            <person name="Hutchinson M.I."/>
            <person name="Powell A.J."/>
            <person name="Barry K."/>
            <person name="Miller A.N."/>
            <person name="Grigoriev I.V."/>
            <person name="Debuchy R."/>
            <person name="Gladieux P."/>
            <person name="Hiltunen Thoren M."/>
            <person name="Johannesson H."/>
        </authorList>
    </citation>
    <scope>NUCLEOTIDE SEQUENCE</scope>
    <source>
        <strain evidence="1">CBS 333.67</strain>
    </source>
</reference>
<dbReference type="EMBL" id="JAUDZG010000003">
    <property type="protein sequence ID" value="KAK3306660.1"/>
    <property type="molecule type" value="Genomic_DNA"/>
</dbReference>
<organism evidence="1 2">
    <name type="scientific">Chaetomium strumarium</name>
    <dbReference type="NCBI Taxonomy" id="1170767"/>
    <lineage>
        <taxon>Eukaryota</taxon>
        <taxon>Fungi</taxon>
        <taxon>Dikarya</taxon>
        <taxon>Ascomycota</taxon>
        <taxon>Pezizomycotina</taxon>
        <taxon>Sordariomycetes</taxon>
        <taxon>Sordariomycetidae</taxon>
        <taxon>Sordariales</taxon>
        <taxon>Chaetomiaceae</taxon>
        <taxon>Chaetomium</taxon>
    </lineage>
</organism>
<keyword evidence="2" id="KW-1185">Reference proteome</keyword>
<gene>
    <name evidence="1" type="ORF">B0T15DRAFT_527888</name>
</gene>
<dbReference type="AlphaFoldDB" id="A0AAJ0GVK5"/>
<dbReference type="Proteomes" id="UP001273166">
    <property type="component" value="Unassembled WGS sequence"/>
</dbReference>
<dbReference type="GeneID" id="87887829"/>
<comment type="caution">
    <text evidence="1">The sequence shown here is derived from an EMBL/GenBank/DDBJ whole genome shotgun (WGS) entry which is preliminary data.</text>
</comment>
<sequence length="79" mass="8734">MTTVRSTGLLFTTQFLHYFLSFRGTAALMIGANITVHHHPSSHAFPAFRSLQRSGITLVGNKEFTTGHGRSISMTRQQA</sequence>
<reference evidence="1" key="2">
    <citation type="submission" date="2023-06" db="EMBL/GenBank/DDBJ databases">
        <authorList>
            <consortium name="Lawrence Berkeley National Laboratory"/>
            <person name="Mondo S.J."/>
            <person name="Hensen N."/>
            <person name="Bonometti L."/>
            <person name="Westerberg I."/>
            <person name="Brannstrom I.O."/>
            <person name="Guillou S."/>
            <person name="Cros-Aarteil S."/>
            <person name="Calhoun S."/>
            <person name="Haridas S."/>
            <person name="Kuo A."/>
            <person name="Pangilinan J."/>
            <person name="Riley R."/>
            <person name="Labutti K."/>
            <person name="Andreopoulos B."/>
            <person name="Lipzen A."/>
            <person name="Chen C."/>
            <person name="Yanf M."/>
            <person name="Daum C."/>
            <person name="Ng V."/>
            <person name="Clum A."/>
            <person name="Steindorff A."/>
            <person name="Ohm R."/>
            <person name="Martin F."/>
            <person name="Silar P."/>
            <person name="Natvig D."/>
            <person name="Lalanne C."/>
            <person name="Gautier V."/>
            <person name="Ament-Velasquez S.L."/>
            <person name="Kruys A."/>
            <person name="Hutchinson M.I."/>
            <person name="Powell A.J."/>
            <person name="Barry K."/>
            <person name="Miller A.N."/>
            <person name="Grigoriev I.V."/>
            <person name="Debuchy R."/>
            <person name="Gladieux P."/>
            <person name="Thoren M.H."/>
            <person name="Johannesson H."/>
        </authorList>
    </citation>
    <scope>NUCLEOTIDE SEQUENCE</scope>
    <source>
        <strain evidence="1">CBS 333.67</strain>
    </source>
</reference>